<feature type="domain" description="Polymerase beta nucleotidyltransferase" evidence="1">
    <location>
        <begin position="24"/>
        <end position="66"/>
    </location>
</feature>
<proteinExistence type="predicted"/>
<organism evidence="2 3">
    <name type="scientific">Nocardioides euryhalodurans</name>
    <dbReference type="NCBI Taxonomy" id="2518370"/>
    <lineage>
        <taxon>Bacteria</taxon>
        <taxon>Bacillati</taxon>
        <taxon>Actinomycetota</taxon>
        <taxon>Actinomycetes</taxon>
        <taxon>Propionibacteriales</taxon>
        <taxon>Nocardioidaceae</taxon>
        <taxon>Nocardioides</taxon>
    </lineage>
</organism>
<evidence type="ECO:0000313" key="3">
    <source>
        <dbReference type="Proteomes" id="UP000294894"/>
    </source>
</evidence>
<dbReference type="OrthoDB" id="3826063at2"/>
<dbReference type="RefSeq" id="WP_135078557.1">
    <property type="nucleotide sequence ID" value="NZ_CP038267.1"/>
</dbReference>
<dbReference type="Gene3D" id="3.30.460.10">
    <property type="entry name" value="Beta Polymerase, domain 2"/>
    <property type="match status" value="1"/>
</dbReference>
<gene>
    <name evidence="2" type="ORF">EXE57_14190</name>
</gene>
<dbReference type="GO" id="GO:0016740">
    <property type="term" value="F:transferase activity"/>
    <property type="evidence" value="ECO:0007669"/>
    <property type="project" value="UniProtKB-KW"/>
</dbReference>
<dbReference type="SUPFAM" id="SSF81301">
    <property type="entry name" value="Nucleotidyltransferase"/>
    <property type="match status" value="1"/>
</dbReference>
<evidence type="ECO:0000313" key="2">
    <source>
        <dbReference type="EMBL" id="QBR93284.1"/>
    </source>
</evidence>
<dbReference type="InterPro" id="IPR041633">
    <property type="entry name" value="Polbeta"/>
</dbReference>
<sequence>MEVAKHSDRVVLADRWEPEDILEHLQGQVVAAMLYGSRARGEARSDSDVDVLQVVDHGPRSYSVGNLNVSAYTVDHLRLLADRGSLFVRHLRDEGITLQDPVGVLQQCLSAYRTPESYTAMRRELATVVAALQLAGIEAYLPSACKTASFAVRSLLYAACAENGPSEFDVLRASERLGRPQIGIDLRDPEPGLDNLLAHAAWLLEQAAVVVPSDLGDSFEEAVIWTGIAHPISGALLESVLADAASIDYTSLSLPMS</sequence>
<protein>
    <submittedName>
        <fullName evidence="2">Nucleotidyltransferase domain-containing protein</fullName>
    </submittedName>
</protein>
<dbReference type="KEGG" id="noy:EXE57_14190"/>
<dbReference type="InterPro" id="IPR043519">
    <property type="entry name" value="NT_sf"/>
</dbReference>
<reference evidence="2 3" key="1">
    <citation type="submission" date="2019-03" db="EMBL/GenBank/DDBJ databases">
        <title>Three New Species of Nocardioides, Nocardioides euryhalodurans sp. nov., Nocardioides seonyuensis sp. nov. and Nocardioides eburneoflavus sp. nov., Iolated from Soil.</title>
        <authorList>
            <person name="Roh S.G."/>
            <person name="Lee C."/>
            <person name="Kim M.-K."/>
            <person name="Kim S.B."/>
        </authorList>
    </citation>
    <scope>NUCLEOTIDE SEQUENCE [LARGE SCALE GENOMIC DNA]</scope>
    <source>
        <strain evidence="2 3">MMS17-SY117</strain>
    </source>
</reference>
<keyword evidence="3" id="KW-1185">Reference proteome</keyword>
<dbReference type="EMBL" id="CP038267">
    <property type="protein sequence ID" value="QBR93284.1"/>
    <property type="molecule type" value="Genomic_DNA"/>
</dbReference>
<evidence type="ECO:0000259" key="1">
    <source>
        <dbReference type="Pfam" id="PF18765"/>
    </source>
</evidence>
<dbReference type="Pfam" id="PF18765">
    <property type="entry name" value="Polbeta"/>
    <property type="match status" value="1"/>
</dbReference>
<dbReference type="CDD" id="cd05403">
    <property type="entry name" value="NT_KNTase_like"/>
    <property type="match status" value="1"/>
</dbReference>
<accession>A0A4P7GN20</accession>
<dbReference type="AlphaFoldDB" id="A0A4P7GN20"/>
<name>A0A4P7GN20_9ACTN</name>
<dbReference type="Proteomes" id="UP000294894">
    <property type="component" value="Chromosome"/>
</dbReference>
<keyword evidence="2" id="KW-0808">Transferase</keyword>